<evidence type="ECO:0000256" key="12">
    <source>
        <dbReference type="ARBA" id="ARBA00070508"/>
    </source>
</evidence>
<dbReference type="OrthoDB" id="428293at2759"/>
<evidence type="ECO:0000256" key="11">
    <source>
        <dbReference type="ARBA" id="ARBA00058619"/>
    </source>
</evidence>
<sequence length="323" mass="36297">MVSSSSNSSNSGSSNTELKFFKHVKYEHMVAGIAGGVTSTLILHPLDVIKIRFSVSRPNGRTKVPQYNGMRSALSTIVKQEGFKGLYKGLVPSIWGSGSSWGLYFLFYSSIKVWSQSGDTTTPLGPTTHMIAATEAGILTVVITNPVWVVRTRMCLQYGNESDSANGKHYTGTIDALSKIYRVEGIRGWYKGLIPSLFGVSHSALHFMAFEEMRNYYNQQYKSVPIDTNLGTKEFLMIVTSARFLATLLTFPFQVVRNRLQDHRAAGEYTGIVDCIRKTWRFEGFQGFYKGLTPNLTRILPATIIIFTTYENVSWYLLERRLD</sequence>
<dbReference type="EMBL" id="QKKF02012754">
    <property type="protein sequence ID" value="RZF43407.1"/>
    <property type="molecule type" value="Genomic_DNA"/>
</dbReference>
<dbReference type="Pfam" id="PF00153">
    <property type="entry name" value="Mito_carr"/>
    <property type="match status" value="3"/>
</dbReference>
<dbReference type="STRING" id="195883.A0A482XCJ3"/>
<dbReference type="PROSITE" id="PS50920">
    <property type="entry name" value="SOLCAR"/>
    <property type="match status" value="3"/>
</dbReference>
<evidence type="ECO:0000256" key="4">
    <source>
        <dbReference type="ARBA" id="ARBA00022692"/>
    </source>
</evidence>
<evidence type="ECO:0000256" key="2">
    <source>
        <dbReference type="ARBA" id="ARBA00006375"/>
    </source>
</evidence>
<accession>A0A482XCJ3</accession>
<dbReference type="Proteomes" id="UP000291343">
    <property type="component" value="Unassembled WGS sequence"/>
</dbReference>
<dbReference type="Gene3D" id="1.50.40.10">
    <property type="entry name" value="Mitochondrial carrier domain"/>
    <property type="match status" value="2"/>
</dbReference>
<protein>
    <recommendedName>
        <fullName evidence="12">Solute carrier family 25 member 32</fullName>
    </recommendedName>
    <alternativeName>
        <fullName evidence="13">Mitochondrial FAD transporter</fullName>
    </alternativeName>
</protein>
<dbReference type="InterPro" id="IPR002067">
    <property type="entry name" value="MCP"/>
</dbReference>
<dbReference type="PRINTS" id="PR00926">
    <property type="entry name" value="MITOCARRIER"/>
</dbReference>
<dbReference type="GO" id="GO:0005743">
    <property type="term" value="C:mitochondrial inner membrane"/>
    <property type="evidence" value="ECO:0007669"/>
    <property type="project" value="UniProtKB-SubCell"/>
</dbReference>
<comment type="similarity">
    <text evidence="2 15">Belongs to the mitochondrial carrier (TC 2.A.29) family.</text>
</comment>
<feature type="repeat" description="Solcar" evidence="14">
    <location>
        <begin position="124"/>
        <end position="216"/>
    </location>
</feature>
<keyword evidence="8" id="KW-0496">Mitochondrion</keyword>
<evidence type="ECO:0000256" key="10">
    <source>
        <dbReference type="ARBA" id="ARBA00050907"/>
    </source>
</evidence>
<dbReference type="InParanoid" id="A0A482XCJ3"/>
<evidence type="ECO:0000256" key="1">
    <source>
        <dbReference type="ARBA" id="ARBA00004448"/>
    </source>
</evidence>
<evidence type="ECO:0000256" key="3">
    <source>
        <dbReference type="ARBA" id="ARBA00022448"/>
    </source>
</evidence>
<comment type="caution">
    <text evidence="16">The sequence shown here is derived from an EMBL/GenBank/DDBJ whole genome shotgun (WGS) entry which is preliminary data.</text>
</comment>
<keyword evidence="3 15" id="KW-0813">Transport</keyword>
<reference evidence="16 17" key="1">
    <citation type="journal article" date="2017" name="Gigascience">
        <title>Genome sequence of the small brown planthopper, Laodelphax striatellus.</title>
        <authorList>
            <person name="Zhu J."/>
            <person name="Jiang F."/>
            <person name="Wang X."/>
            <person name="Yang P."/>
            <person name="Bao Y."/>
            <person name="Zhao W."/>
            <person name="Wang W."/>
            <person name="Lu H."/>
            <person name="Wang Q."/>
            <person name="Cui N."/>
            <person name="Li J."/>
            <person name="Chen X."/>
            <person name="Luo L."/>
            <person name="Yu J."/>
            <person name="Kang L."/>
            <person name="Cui F."/>
        </authorList>
    </citation>
    <scope>NUCLEOTIDE SEQUENCE [LARGE SCALE GENOMIC DNA]</scope>
    <source>
        <strain evidence="16">Lst14</strain>
    </source>
</reference>
<evidence type="ECO:0000256" key="9">
    <source>
        <dbReference type="ARBA" id="ARBA00023136"/>
    </source>
</evidence>
<feature type="repeat" description="Solcar" evidence="14">
    <location>
        <begin position="234"/>
        <end position="316"/>
    </location>
</feature>
<evidence type="ECO:0000256" key="6">
    <source>
        <dbReference type="ARBA" id="ARBA00022792"/>
    </source>
</evidence>
<dbReference type="InterPro" id="IPR044712">
    <property type="entry name" value="SLC25A32-like"/>
</dbReference>
<evidence type="ECO:0000256" key="7">
    <source>
        <dbReference type="ARBA" id="ARBA00022989"/>
    </source>
</evidence>
<feature type="repeat" description="Solcar" evidence="14">
    <location>
        <begin position="26"/>
        <end position="114"/>
    </location>
</feature>
<keyword evidence="9 14" id="KW-0472">Membrane</keyword>
<proteinExistence type="inferred from homology"/>
<organism evidence="16 17">
    <name type="scientific">Laodelphax striatellus</name>
    <name type="common">Small brown planthopper</name>
    <name type="synonym">Delphax striatella</name>
    <dbReference type="NCBI Taxonomy" id="195883"/>
    <lineage>
        <taxon>Eukaryota</taxon>
        <taxon>Metazoa</taxon>
        <taxon>Ecdysozoa</taxon>
        <taxon>Arthropoda</taxon>
        <taxon>Hexapoda</taxon>
        <taxon>Insecta</taxon>
        <taxon>Pterygota</taxon>
        <taxon>Neoptera</taxon>
        <taxon>Paraneoptera</taxon>
        <taxon>Hemiptera</taxon>
        <taxon>Auchenorrhyncha</taxon>
        <taxon>Fulgoroidea</taxon>
        <taxon>Delphacidae</taxon>
        <taxon>Criomorphinae</taxon>
        <taxon>Laodelphax</taxon>
    </lineage>
</organism>
<keyword evidence="5" id="KW-0677">Repeat</keyword>
<keyword evidence="7" id="KW-1133">Transmembrane helix</keyword>
<evidence type="ECO:0000256" key="5">
    <source>
        <dbReference type="ARBA" id="ARBA00022737"/>
    </source>
</evidence>
<evidence type="ECO:0000256" key="8">
    <source>
        <dbReference type="ARBA" id="ARBA00023128"/>
    </source>
</evidence>
<dbReference type="GO" id="GO:0015215">
    <property type="term" value="F:nucleotide transmembrane transporter activity"/>
    <property type="evidence" value="ECO:0007669"/>
    <property type="project" value="UniProtKB-ARBA"/>
</dbReference>
<dbReference type="InterPro" id="IPR023395">
    <property type="entry name" value="MCP_dom_sf"/>
</dbReference>
<evidence type="ECO:0000313" key="16">
    <source>
        <dbReference type="EMBL" id="RZF43407.1"/>
    </source>
</evidence>
<comment type="subcellular location">
    <subcellularLocation>
        <location evidence="1">Mitochondrion inner membrane</location>
        <topology evidence="1">Multi-pass membrane protein</topology>
    </subcellularLocation>
</comment>
<comment type="catalytic activity">
    <reaction evidence="10">
        <text>FAD(in) = FAD(out)</text>
        <dbReference type="Rhea" id="RHEA:76535"/>
        <dbReference type="ChEBI" id="CHEBI:57692"/>
    </reaction>
</comment>
<evidence type="ECO:0000256" key="13">
    <source>
        <dbReference type="ARBA" id="ARBA00079992"/>
    </source>
</evidence>
<gene>
    <name evidence="16" type="ORF">LSTR_LSTR001668</name>
</gene>
<keyword evidence="6" id="KW-0999">Mitochondrion inner membrane</keyword>
<evidence type="ECO:0000256" key="14">
    <source>
        <dbReference type="PROSITE-ProRule" id="PRU00282"/>
    </source>
</evidence>
<name>A0A482XCJ3_LAOST</name>
<keyword evidence="17" id="KW-1185">Reference proteome</keyword>
<evidence type="ECO:0000313" key="17">
    <source>
        <dbReference type="Proteomes" id="UP000291343"/>
    </source>
</evidence>
<dbReference type="SUPFAM" id="SSF103506">
    <property type="entry name" value="Mitochondrial carrier"/>
    <property type="match status" value="1"/>
</dbReference>
<dbReference type="PANTHER" id="PTHR45683">
    <property type="entry name" value="MITOCHONDRIAL NICOTINAMIDE ADENINE DINUCLEOTIDE TRANSPORTER 1-RELATED-RELATED"/>
    <property type="match status" value="1"/>
</dbReference>
<evidence type="ECO:0000256" key="15">
    <source>
        <dbReference type="RuleBase" id="RU000488"/>
    </source>
</evidence>
<dbReference type="InterPro" id="IPR018108">
    <property type="entry name" value="MCP_transmembrane"/>
</dbReference>
<dbReference type="AlphaFoldDB" id="A0A482XCJ3"/>
<dbReference type="FunFam" id="1.50.40.10:FF:000025">
    <property type="entry name" value="mitochondrial folate transporter/carrier"/>
    <property type="match status" value="1"/>
</dbReference>
<dbReference type="SMR" id="A0A482XCJ3"/>
<comment type="function">
    <text evidence="11">Facilitates flavin adenine dinucleotide (FAD) translocation across the mitochondrial inner membrane into the mitochondrial matrix where it acts as a redox cofactor to assist flavoenzyme activities in fundamental metabolic processes including fatty acid beta-oxidation, amino acid and choline metabolism as well as mitochondrial electron transportation. In particular, provides FAD to DLD dehydrogenase of the glycine cleavage system, part of mitochondrial one-carbon metabolic pathway involved in neural tube closure in early embryogenesis.</text>
</comment>
<dbReference type="GO" id="GO:0015711">
    <property type="term" value="P:organic anion transport"/>
    <property type="evidence" value="ECO:0007669"/>
    <property type="project" value="UniProtKB-ARBA"/>
</dbReference>
<keyword evidence="4 14" id="KW-0812">Transmembrane</keyword>